<dbReference type="PANTHER" id="PTHR13808">
    <property type="entry name" value="CBP/P300-RELATED"/>
    <property type="match status" value="1"/>
</dbReference>
<dbReference type="SMART" id="SM00551">
    <property type="entry name" value="ZnF_TAZ"/>
    <property type="match status" value="1"/>
</dbReference>
<evidence type="ECO:0000259" key="12">
    <source>
        <dbReference type="PROSITE" id="PS50134"/>
    </source>
</evidence>
<evidence type="ECO:0000256" key="7">
    <source>
        <dbReference type="ARBA" id="ARBA00022853"/>
    </source>
</evidence>
<name>A0ABD3MI49_9STRA</name>
<dbReference type="Gene3D" id="1.20.1020.10">
    <property type="entry name" value="TAZ domain"/>
    <property type="match status" value="1"/>
</dbReference>
<dbReference type="Proteomes" id="UP001530293">
    <property type="component" value="Unassembled WGS sequence"/>
</dbReference>
<dbReference type="GO" id="GO:0005634">
    <property type="term" value="C:nucleus"/>
    <property type="evidence" value="ECO:0007669"/>
    <property type="project" value="UniProtKB-SubCell"/>
</dbReference>
<keyword evidence="3" id="KW-0808">Transferase</keyword>
<evidence type="ECO:0000256" key="8">
    <source>
        <dbReference type="ARBA" id="ARBA00023015"/>
    </source>
</evidence>
<protein>
    <recommendedName>
        <fullName evidence="2">histone acetyltransferase</fullName>
        <ecNumber evidence="2">2.3.1.48</ecNumber>
    </recommendedName>
</protein>
<keyword evidence="8" id="KW-0805">Transcription regulation</keyword>
<evidence type="ECO:0000256" key="1">
    <source>
        <dbReference type="ARBA" id="ARBA00004123"/>
    </source>
</evidence>
<accession>A0ABD3MI49</accession>
<evidence type="ECO:0000256" key="5">
    <source>
        <dbReference type="ARBA" id="ARBA00022771"/>
    </source>
</evidence>
<organism evidence="14 15">
    <name type="scientific">Discostella pseudostelligera</name>
    <dbReference type="NCBI Taxonomy" id="259834"/>
    <lineage>
        <taxon>Eukaryota</taxon>
        <taxon>Sar</taxon>
        <taxon>Stramenopiles</taxon>
        <taxon>Ochrophyta</taxon>
        <taxon>Bacillariophyta</taxon>
        <taxon>Coscinodiscophyceae</taxon>
        <taxon>Thalassiosirophycidae</taxon>
        <taxon>Stephanodiscales</taxon>
        <taxon>Stephanodiscaceae</taxon>
        <taxon>Discostella</taxon>
    </lineage>
</organism>
<keyword evidence="5" id="KW-0863">Zinc-finger</keyword>
<dbReference type="SUPFAM" id="SSF57933">
    <property type="entry name" value="TAZ domain"/>
    <property type="match status" value="1"/>
</dbReference>
<evidence type="ECO:0000256" key="9">
    <source>
        <dbReference type="ARBA" id="ARBA00023163"/>
    </source>
</evidence>
<evidence type="ECO:0000313" key="13">
    <source>
        <dbReference type="EMBL" id="KAL3759333.1"/>
    </source>
</evidence>
<gene>
    <name evidence="13" type="ORF">ACHAWU_006117</name>
    <name evidence="14" type="ORF">ACHAWU_006956</name>
</gene>
<proteinExistence type="predicted"/>
<sequence>MIVASRLSTLALEPSCKESVESSSVNTVDDHHNIYSRSPVIQNQQFRLFLLHHASCCTKRHGNCRYVYCTVMKDLLKHMGCCNDATCTVRHCLKSRVLLNHYNRCEDQACVQCVPVREAIMDEHWEGVKRKLEFTVDEDETTVQEGESEI</sequence>
<evidence type="ECO:0000256" key="10">
    <source>
        <dbReference type="ARBA" id="ARBA00023242"/>
    </source>
</evidence>
<evidence type="ECO:0000256" key="3">
    <source>
        <dbReference type="ARBA" id="ARBA00022679"/>
    </source>
</evidence>
<comment type="catalytic activity">
    <reaction evidence="11">
        <text>L-lysyl-[protein] + acetyl-CoA = N(6)-acetyl-L-lysyl-[protein] + CoA + H(+)</text>
        <dbReference type="Rhea" id="RHEA:45948"/>
        <dbReference type="Rhea" id="RHEA-COMP:9752"/>
        <dbReference type="Rhea" id="RHEA-COMP:10731"/>
        <dbReference type="ChEBI" id="CHEBI:15378"/>
        <dbReference type="ChEBI" id="CHEBI:29969"/>
        <dbReference type="ChEBI" id="CHEBI:57287"/>
        <dbReference type="ChEBI" id="CHEBI:57288"/>
        <dbReference type="ChEBI" id="CHEBI:61930"/>
        <dbReference type="EC" id="2.3.1.48"/>
    </reaction>
</comment>
<dbReference type="Pfam" id="PF02135">
    <property type="entry name" value="zf-TAZ"/>
    <property type="match status" value="1"/>
</dbReference>
<evidence type="ECO:0000256" key="11">
    <source>
        <dbReference type="ARBA" id="ARBA00048017"/>
    </source>
</evidence>
<reference evidence="14 15" key="1">
    <citation type="submission" date="2024-10" db="EMBL/GenBank/DDBJ databases">
        <title>Updated reference genomes for cyclostephanoid diatoms.</title>
        <authorList>
            <person name="Roberts W.R."/>
            <person name="Alverson A.J."/>
        </authorList>
    </citation>
    <scope>NUCLEOTIDE SEQUENCE [LARGE SCALE GENOMIC DNA]</scope>
    <source>
        <strain evidence="14 15">AJA232-27</strain>
    </source>
</reference>
<keyword evidence="15" id="KW-1185">Reference proteome</keyword>
<dbReference type="PANTHER" id="PTHR13808:SF1">
    <property type="entry name" value="HISTONE ACETYLTRANSFERASE"/>
    <property type="match status" value="1"/>
</dbReference>
<keyword evidence="7" id="KW-0156">Chromatin regulator</keyword>
<feature type="domain" description="TAZ-type" evidence="12">
    <location>
        <begin position="34"/>
        <end position="116"/>
    </location>
</feature>
<keyword evidence="6" id="KW-0862">Zinc</keyword>
<dbReference type="GO" id="GO:0008270">
    <property type="term" value="F:zinc ion binding"/>
    <property type="evidence" value="ECO:0007669"/>
    <property type="project" value="UniProtKB-KW"/>
</dbReference>
<dbReference type="EC" id="2.3.1.48" evidence="2"/>
<comment type="subcellular location">
    <subcellularLocation>
        <location evidence="1">Nucleus</location>
    </subcellularLocation>
</comment>
<dbReference type="PROSITE" id="PS50134">
    <property type="entry name" value="ZF_TAZ"/>
    <property type="match status" value="1"/>
</dbReference>
<dbReference type="AlphaFoldDB" id="A0ABD3MI49"/>
<evidence type="ECO:0000313" key="15">
    <source>
        <dbReference type="Proteomes" id="UP001530293"/>
    </source>
</evidence>
<dbReference type="EMBL" id="JALLBG020000115">
    <property type="protein sequence ID" value="KAL3763760.1"/>
    <property type="molecule type" value="Genomic_DNA"/>
</dbReference>
<evidence type="ECO:0000256" key="2">
    <source>
        <dbReference type="ARBA" id="ARBA00013184"/>
    </source>
</evidence>
<keyword evidence="4" id="KW-0479">Metal-binding</keyword>
<keyword evidence="10" id="KW-0539">Nucleus</keyword>
<dbReference type="GO" id="GO:0004402">
    <property type="term" value="F:histone acetyltransferase activity"/>
    <property type="evidence" value="ECO:0007669"/>
    <property type="project" value="UniProtKB-ARBA"/>
</dbReference>
<evidence type="ECO:0000313" key="14">
    <source>
        <dbReference type="EMBL" id="KAL3763760.1"/>
    </source>
</evidence>
<keyword evidence="9" id="KW-0804">Transcription</keyword>
<evidence type="ECO:0000256" key="4">
    <source>
        <dbReference type="ARBA" id="ARBA00022723"/>
    </source>
</evidence>
<evidence type="ECO:0000256" key="6">
    <source>
        <dbReference type="ARBA" id="ARBA00022833"/>
    </source>
</evidence>
<dbReference type="InterPro" id="IPR000197">
    <property type="entry name" value="Znf_TAZ"/>
</dbReference>
<dbReference type="InterPro" id="IPR035898">
    <property type="entry name" value="TAZ_dom_sf"/>
</dbReference>
<dbReference type="InterPro" id="IPR013178">
    <property type="entry name" value="Histone_AcTrfase_Rtt109/CBP"/>
</dbReference>
<comment type="caution">
    <text evidence="14">The sequence shown here is derived from an EMBL/GenBank/DDBJ whole genome shotgun (WGS) entry which is preliminary data.</text>
</comment>
<dbReference type="EMBL" id="JALLBG020000203">
    <property type="protein sequence ID" value="KAL3759333.1"/>
    <property type="molecule type" value="Genomic_DNA"/>
</dbReference>